<dbReference type="HOGENOM" id="CLU_180224_0_0_1"/>
<dbReference type="AlphaFoldDB" id="A0A0D0AYB2"/>
<dbReference type="EMBL" id="KN835229">
    <property type="protein sequence ID" value="KIK42784.1"/>
    <property type="molecule type" value="Genomic_DNA"/>
</dbReference>
<evidence type="ECO:0000313" key="2">
    <source>
        <dbReference type="EMBL" id="KIK42784.1"/>
    </source>
</evidence>
<name>A0A0D0AYB2_9AGAM</name>
<protein>
    <recommendedName>
        <fullName evidence="1">Ribonuclease H1 N-terminal domain-containing protein</fullName>
    </recommendedName>
</protein>
<evidence type="ECO:0000259" key="1">
    <source>
        <dbReference type="Pfam" id="PF01693"/>
    </source>
</evidence>
<dbReference type="STRING" id="930992.A0A0D0AYB2"/>
<accession>A0A0D0AYB2</accession>
<proteinExistence type="predicted"/>
<dbReference type="Proteomes" id="UP000054485">
    <property type="component" value="Unassembled WGS sequence"/>
</dbReference>
<dbReference type="InterPro" id="IPR011320">
    <property type="entry name" value="RNase_H1_N"/>
</dbReference>
<sequence length="65" mass="7160">HGGVTYDIPHPSASGPFYWVNRGRHIGVFATWQRTSTHVTGVSRASFSKIHSVAEGIRLIKEAID</sequence>
<evidence type="ECO:0000313" key="3">
    <source>
        <dbReference type="Proteomes" id="UP000054485"/>
    </source>
</evidence>
<keyword evidence="3" id="KW-1185">Reference proteome</keyword>
<feature type="non-terminal residue" evidence="2">
    <location>
        <position position="1"/>
    </location>
</feature>
<feature type="domain" description="Ribonuclease H1 N-terminal" evidence="1">
    <location>
        <begin position="16"/>
        <end position="52"/>
    </location>
</feature>
<dbReference type="InterPro" id="IPR009027">
    <property type="entry name" value="Ribosomal_bL9/RNase_H1_N"/>
</dbReference>
<dbReference type="InterPro" id="IPR037056">
    <property type="entry name" value="RNase_H1_N_sf"/>
</dbReference>
<reference evidence="2 3" key="1">
    <citation type="submission" date="2014-04" db="EMBL/GenBank/DDBJ databases">
        <authorList>
            <consortium name="DOE Joint Genome Institute"/>
            <person name="Kuo A."/>
            <person name="Ruytinx J."/>
            <person name="Rineau F."/>
            <person name="Colpaert J."/>
            <person name="Kohler A."/>
            <person name="Nagy L.G."/>
            <person name="Floudas D."/>
            <person name="Copeland A."/>
            <person name="Barry K.W."/>
            <person name="Cichocki N."/>
            <person name="Veneault-Fourrey C."/>
            <person name="LaButti K."/>
            <person name="Lindquist E.A."/>
            <person name="Lipzen A."/>
            <person name="Lundell T."/>
            <person name="Morin E."/>
            <person name="Murat C."/>
            <person name="Sun H."/>
            <person name="Tunlid A."/>
            <person name="Henrissat B."/>
            <person name="Grigoriev I.V."/>
            <person name="Hibbett D.S."/>
            <person name="Martin F."/>
            <person name="Nordberg H.P."/>
            <person name="Cantor M.N."/>
            <person name="Hua S.X."/>
        </authorList>
    </citation>
    <scope>NUCLEOTIDE SEQUENCE [LARGE SCALE GENOMIC DNA]</scope>
    <source>
        <strain evidence="2 3">UH-Slu-Lm8-n1</strain>
    </source>
</reference>
<dbReference type="SUPFAM" id="SSF55658">
    <property type="entry name" value="L9 N-domain-like"/>
    <property type="match status" value="1"/>
</dbReference>
<reference evidence="3" key="2">
    <citation type="submission" date="2015-01" db="EMBL/GenBank/DDBJ databases">
        <title>Evolutionary Origins and Diversification of the Mycorrhizal Mutualists.</title>
        <authorList>
            <consortium name="DOE Joint Genome Institute"/>
            <consortium name="Mycorrhizal Genomics Consortium"/>
            <person name="Kohler A."/>
            <person name="Kuo A."/>
            <person name="Nagy L.G."/>
            <person name="Floudas D."/>
            <person name="Copeland A."/>
            <person name="Barry K.W."/>
            <person name="Cichocki N."/>
            <person name="Veneault-Fourrey C."/>
            <person name="LaButti K."/>
            <person name="Lindquist E.A."/>
            <person name="Lipzen A."/>
            <person name="Lundell T."/>
            <person name="Morin E."/>
            <person name="Murat C."/>
            <person name="Riley R."/>
            <person name="Ohm R."/>
            <person name="Sun H."/>
            <person name="Tunlid A."/>
            <person name="Henrissat B."/>
            <person name="Grigoriev I.V."/>
            <person name="Hibbett D.S."/>
            <person name="Martin F."/>
        </authorList>
    </citation>
    <scope>NUCLEOTIDE SEQUENCE [LARGE SCALE GENOMIC DNA]</scope>
    <source>
        <strain evidence="3">UH-Slu-Lm8-n1</strain>
    </source>
</reference>
<dbReference type="Gene3D" id="3.40.970.10">
    <property type="entry name" value="Ribonuclease H1, N-terminal domain"/>
    <property type="match status" value="1"/>
</dbReference>
<dbReference type="InParanoid" id="A0A0D0AYB2"/>
<dbReference type="OrthoDB" id="2685848at2759"/>
<dbReference type="Pfam" id="PF01693">
    <property type="entry name" value="Cauli_VI"/>
    <property type="match status" value="1"/>
</dbReference>
<feature type="non-terminal residue" evidence="2">
    <location>
        <position position="65"/>
    </location>
</feature>
<gene>
    <name evidence="2" type="ORF">CY34DRAFT_43900</name>
</gene>
<organism evidence="2 3">
    <name type="scientific">Suillus luteus UH-Slu-Lm8-n1</name>
    <dbReference type="NCBI Taxonomy" id="930992"/>
    <lineage>
        <taxon>Eukaryota</taxon>
        <taxon>Fungi</taxon>
        <taxon>Dikarya</taxon>
        <taxon>Basidiomycota</taxon>
        <taxon>Agaricomycotina</taxon>
        <taxon>Agaricomycetes</taxon>
        <taxon>Agaricomycetidae</taxon>
        <taxon>Boletales</taxon>
        <taxon>Suillineae</taxon>
        <taxon>Suillaceae</taxon>
        <taxon>Suillus</taxon>
    </lineage>
</organism>